<evidence type="ECO:0000256" key="7">
    <source>
        <dbReference type="ARBA" id="ARBA00023303"/>
    </source>
</evidence>
<dbReference type="GO" id="GO:0022841">
    <property type="term" value="F:potassium ion leak channel activity"/>
    <property type="evidence" value="ECO:0007669"/>
    <property type="project" value="TreeGrafter"/>
</dbReference>
<evidence type="ECO:0000256" key="6">
    <source>
        <dbReference type="ARBA" id="ARBA00023136"/>
    </source>
</evidence>
<dbReference type="GO" id="GO:0030322">
    <property type="term" value="P:stabilization of membrane potential"/>
    <property type="evidence" value="ECO:0007669"/>
    <property type="project" value="TreeGrafter"/>
</dbReference>
<feature type="region of interest" description="Disordered" evidence="9">
    <location>
        <begin position="56"/>
        <end position="79"/>
    </location>
</feature>
<feature type="region of interest" description="Disordered" evidence="9">
    <location>
        <begin position="1"/>
        <end position="20"/>
    </location>
</feature>
<dbReference type="PANTHER" id="PTHR11003">
    <property type="entry name" value="POTASSIUM CHANNEL, SUBFAMILY K"/>
    <property type="match status" value="1"/>
</dbReference>
<dbReference type="Gene3D" id="1.10.287.70">
    <property type="match status" value="1"/>
</dbReference>
<dbReference type="EMBL" id="CAJGYM010000005">
    <property type="protein sequence ID" value="CAD6187055.1"/>
    <property type="molecule type" value="Genomic_DNA"/>
</dbReference>
<dbReference type="PRINTS" id="PR01333">
    <property type="entry name" value="2POREKCHANEL"/>
</dbReference>
<accession>A0A8S1GUK5</accession>
<gene>
    <name evidence="12" type="ORF">CAUJ_LOCUS2974</name>
</gene>
<dbReference type="InterPro" id="IPR003280">
    <property type="entry name" value="2pore_dom_K_chnl"/>
</dbReference>
<name>A0A8S1GUK5_9PELO</name>
<evidence type="ECO:0000256" key="4">
    <source>
        <dbReference type="ARBA" id="ARBA00022989"/>
    </source>
</evidence>
<comment type="similarity">
    <text evidence="8">Belongs to the two pore domain potassium channel (TC 1.A.1.8) family.</text>
</comment>
<dbReference type="Proteomes" id="UP000835052">
    <property type="component" value="Unassembled WGS sequence"/>
</dbReference>
<evidence type="ECO:0000256" key="5">
    <source>
        <dbReference type="ARBA" id="ARBA00023065"/>
    </source>
</evidence>
<reference evidence="12" key="1">
    <citation type="submission" date="2020-10" db="EMBL/GenBank/DDBJ databases">
        <authorList>
            <person name="Kikuchi T."/>
        </authorList>
    </citation>
    <scope>NUCLEOTIDE SEQUENCE</scope>
    <source>
        <strain evidence="12">NKZ352</strain>
    </source>
</reference>
<feature type="transmembrane region" description="Helical" evidence="10">
    <location>
        <begin position="372"/>
        <end position="392"/>
    </location>
</feature>
<dbReference type="FunFam" id="1.10.287.70:FF:000285">
    <property type="entry name" value="TWiK family of potassium channels"/>
    <property type="match status" value="1"/>
</dbReference>
<dbReference type="OrthoDB" id="297496at2759"/>
<comment type="caution">
    <text evidence="12">The sequence shown here is derived from an EMBL/GenBank/DDBJ whole genome shotgun (WGS) entry which is preliminary data.</text>
</comment>
<evidence type="ECO:0000256" key="3">
    <source>
        <dbReference type="ARBA" id="ARBA00022692"/>
    </source>
</evidence>
<evidence type="ECO:0000256" key="2">
    <source>
        <dbReference type="ARBA" id="ARBA00022448"/>
    </source>
</evidence>
<dbReference type="GO" id="GO:0005886">
    <property type="term" value="C:plasma membrane"/>
    <property type="evidence" value="ECO:0007669"/>
    <property type="project" value="TreeGrafter"/>
</dbReference>
<keyword evidence="3 8" id="KW-0812">Transmembrane</keyword>
<evidence type="ECO:0000256" key="8">
    <source>
        <dbReference type="RuleBase" id="RU003857"/>
    </source>
</evidence>
<evidence type="ECO:0000313" key="13">
    <source>
        <dbReference type="Proteomes" id="UP000835052"/>
    </source>
</evidence>
<evidence type="ECO:0000259" key="11">
    <source>
        <dbReference type="Pfam" id="PF07885"/>
    </source>
</evidence>
<evidence type="ECO:0000256" key="9">
    <source>
        <dbReference type="SAM" id="MobiDB-lite"/>
    </source>
</evidence>
<dbReference type="AlphaFoldDB" id="A0A8S1GUK5"/>
<protein>
    <recommendedName>
        <fullName evidence="11">Potassium channel domain-containing protein</fullName>
    </recommendedName>
</protein>
<proteinExistence type="inferred from homology"/>
<keyword evidence="6 10" id="KW-0472">Membrane</keyword>
<keyword evidence="13" id="KW-1185">Reference proteome</keyword>
<sequence>MSALHIWSPSTASQSSMSSEAGTPVTVVLNDVIVDLIHSDTETSVFLYHVEDEEEEEPTIFDEKKIPDERAGSSVSQPLNTKKSLGDLAQFMLPALIESQSEKEENSRRRTIRRNPNGNRLLQMANARLRKGAAGFMDIAERAHSAGKRRVEKLQQKPPLWMVIVNRAYHKYGLKHLVLILVFLAYTAFGGLIFWLIEEPYQTDLRDQWNEKISLNRTQRVGALMHRMFNNSEYLVYIKGNTTLRLVDLLHDELIMYERQLGIKWSQQKMDWDFWNALLFAGTICTTIGYGHIYPMTSAGRILTMVFALFGIPLMLLVLQDFGKLLTITMKFPWFQTKRLLRRIMRCCTKQSLSDMRAIEDQERRDLDIFDLPLPVGIGLIVLWIFVCASVLSMWDQNWTLLESFYFFFTSLSTVGLGDLVPSSPRLLITMFGFILVGLSLVSMVINLLQLKMKTTYEAGHVEDGAPPPNVTTLGILQCFEEDDKKSPLSERSLSRSTQTSLSLPGVKQVVLRSDGVHWVSDVTSPMKSPDEVTHLVENESGLRVCEQIGDNNHEDYSEAESLTYETDALLEVAESHSDLEIVG</sequence>
<dbReference type="InterPro" id="IPR013099">
    <property type="entry name" value="K_chnl_dom"/>
</dbReference>
<dbReference type="GO" id="GO:0015271">
    <property type="term" value="F:outward rectifier potassium channel activity"/>
    <property type="evidence" value="ECO:0007669"/>
    <property type="project" value="TreeGrafter"/>
</dbReference>
<feature type="compositionally biased region" description="Low complexity" evidence="9">
    <location>
        <begin position="8"/>
        <end position="19"/>
    </location>
</feature>
<organism evidence="12 13">
    <name type="scientific">Caenorhabditis auriculariae</name>
    <dbReference type="NCBI Taxonomy" id="2777116"/>
    <lineage>
        <taxon>Eukaryota</taxon>
        <taxon>Metazoa</taxon>
        <taxon>Ecdysozoa</taxon>
        <taxon>Nematoda</taxon>
        <taxon>Chromadorea</taxon>
        <taxon>Rhabditida</taxon>
        <taxon>Rhabditina</taxon>
        <taxon>Rhabditomorpha</taxon>
        <taxon>Rhabditoidea</taxon>
        <taxon>Rhabditidae</taxon>
        <taxon>Peloderinae</taxon>
        <taxon>Caenorhabditis</taxon>
    </lineage>
</organism>
<evidence type="ECO:0000256" key="10">
    <source>
        <dbReference type="SAM" id="Phobius"/>
    </source>
</evidence>
<evidence type="ECO:0000256" key="1">
    <source>
        <dbReference type="ARBA" id="ARBA00004141"/>
    </source>
</evidence>
<feature type="domain" description="Potassium channel" evidence="11">
    <location>
        <begin position="267"/>
        <end position="327"/>
    </location>
</feature>
<feature type="transmembrane region" description="Helical" evidence="10">
    <location>
        <begin position="427"/>
        <end position="449"/>
    </location>
</feature>
<keyword evidence="2 8" id="KW-0813">Transport</keyword>
<feature type="compositionally biased region" description="Basic and acidic residues" evidence="9">
    <location>
        <begin position="61"/>
        <end position="71"/>
    </location>
</feature>
<evidence type="ECO:0000313" key="12">
    <source>
        <dbReference type="EMBL" id="CAD6187055.1"/>
    </source>
</evidence>
<feature type="transmembrane region" description="Helical" evidence="10">
    <location>
        <begin position="274"/>
        <end position="295"/>
    </location>
</feature>
<keyword evidence="7 8" id="KW-0407">Ion channel</keyword>
<dbReference type="PANTHER" id="PTHR11003:SF240">
    <property type="entry name" value="POTASSIUM CHANNEL DOMAIN-CONTAINING PROTEIN"/>
    <property type="match status" value="1"/>
</dbReference>
<feature type="transmembrane region" description="Helical" evidence="10">
    <location>
        <begin position="302"/>
        <end position="320"/>
    </location>
</feature>
<keyword evidence="4 10" id="KW-1133">Transmembrane helix</keyword>
<feature type="transmembrane region" description="Helical" evidence="10">
    <location>
        <begin position="177"/>
        <end position="197"/>
    </location>
</feature>
<feature type="domain" description="Potassium channel" evidence="11">
    <location>
        <begin position="380"/>
        <end position="450"/>
    </location>
</feature>
<keyword evidence="5 8" id="KW-0406">Ion transport</keyword>
<dbReference type="SUPFAM" id="SSF81324">
    <property type="entry name" value="Voltage-gated potassium channels"/>
    <property type="match status" value="2"/>
</dbReference>
<comment type="subcellular location">
    <subcellularLocation>
        <location evidence="1">Membrane</location>
        <topology evidence="1">Multi-pass membrane protein</topology>
    </subcellularLocation>
</comment>
<dbReference type="Pfam" id="PF07885">
    <property type="entry name" value="Ion_trans_2"/>
    <property type="match status" value="2"/>
</dbReference>